<dbReference type="AlphaFoldDB" id="A0A165CZP5"/>
<dbReference type="GO" id="GO:0005634">
    <property type="term" value="C:nucleus"/>
    <property type="evidence" value="ECO:0007669"/>
    <property type="project" value="UniProtKB-SubCell"/>
</dbReference>
<evidence type="ECO:0000256" key="3">
    <source>
        <dbReference type="ARBA" id="ARBA00022741"/>
    </source>
</evidence>
<feature type="region of interest" description="Disordered" evidence="8">
    <location>
        <begin position="571"/>
        <end position="617"/>
    </location>
</feature>
<dbReference type="Gene3D" id="3.40.50.300">
    <property type="entry name" value="P-loop containing nucleotide triphosphate hydrolases"/>
    <property type="match status" value="1"/>
</dbReference>
<evidence type="ECO:0000256" key="8">
    <source>
        <dbReference type="SAM" id="MobiDB-lite"/>
    </source>
</evidence>
<feature type="compositionally biased region" description="Basic and acidic residues" evidence="8">
    <location>
        <begin position="386"/>
        <end position="398"/>
    </location>
</feature>
<dbReference type="GO" id="GO:0000077">
    <property type="term" value="P:DNA damage checkpoint signaling"/>
    <property type="evidence" value="ECO:0007669"/>
    <property type="project" value="TreeGrafter"/>
</dbReference>
<feature type="region of interest" description="Disordered" evidence="8">
    <location>
        <begin position="1"/>
        <end position="73"/>
    </location>
</feature>
<feature type="compositionally biased region" description="Acidic residues" evidence="8">
    <location>
        <begin position="578"/>
        <end position="589"/>
    </location>
</feature>
<dbReference type="PANTHER" id="PTHR12172">
    <property type="entry name" value="CELL CYCLE CHECKPOINT PROTEIN RAD17"/>
    <property type="match status" value="1"/>
</dbReference>
<name>A0A165CZP5_EXIGL</name>
<dbReference type="InterPro" id="IPR004582">
    <property type="entry name" value="Checkpoint_prot_Rad17_Rad24"/>
</dbReference>
<evidence type="ECO:0000256" key="5">
    <source>
        <dbReference type="ARBA" id="ARBA00022840"/>
    </source>
</evidence>
<evidence type="ECO:0000256" key="1">
    <source>
        <dbReference type="ARBA" id="ARBA00004123"/>
    </source>
</evidence>
<dbReference type="STRING" id="1314781.A0A165CZP5"/>
<keyword evidence="3" id="KW-0547">Nucleotide-binding</keyword>
<sequence>MSQDSSKRKTGATSKSAKPKSTLKLSAAPSQRKVAKPLSSFLTPLPPQLPPTQQPASQLKPKPSVKGKEKEIVPSDTGASLWVDIYEPSTEEELVVHKKKLESIRQWLNEALNGGVLRKYRRILALTGPAGAGKTAAVRVLAREFELEVVEWQNAMEDMSIDGDFDRESLSRKFQNFLMRATSYRPLLASSSSTTTRRLVVLEDLPNILHPVVLQSFHSALLAFIDMPPDDACPLVIIVSDAGVRGEDEDQQSSSNSNSAISIRTVLPSQLLNSAYVTQIALNSVAPTRMRKALQQLLTAAAPQRKGVAAAELLDAVVSASGGDIRSAIMGLQFACVVGTKKGKKGKDILESVTKRENSLALFHLLGKLLYNKRKGDPPGASLSNKDAEREREADKLIPDPPKLPRHLRAEHARPASRVDVNTLYADSPVDGSLLSLYLHQNYTQYCVDVEHCEGVSEWLSIFDSSALPDQQHWTRSSPHQFHLLTLGVLHSLPAPVPRKNQKMFKPEIFEIFRKTREAEHAARDVRAWLGQWGHAETVLELGAVLAAKGDEAPSCHELFSRLRFVDGGGSGRAKALDEEDNGDEDVGDESVSFPGASLGEREKEHGWLESDLIDDI</sequence>
<feature type="compositionally biased region" description="Basic and acidic residues" evidence="8">
    <location>
        <begin position="600"/>
        <end position="609"/>
    </location>
</feature>
<keyword evidence="10" id="KW-1185">Reference proteome</keyword>
<dbReference type="SUPFAM" id="SSF52540">
    <property type="entry name" value="P-loop containing nucleoside triphosphate hydrolases"/>
    <property type="match status" value="1"/>
</dbReference>
<dbReference type="PANTHER" id="PTHR12172:SF0">
    <property type="entry name" value="CELL CYCLE CHECKPOINT PROTEIN RAD17"/>
    <property type="match status" value="1"/>
</dbReference>
<accession>A0A165CZP5</accession>
<keyword evidence="5" id="KW-0067">ATP-binding</keyword>
<dbReference type="InterPro" id="IPR027417">
    <property type="entry name" value="P-loop_NTPase"/>
</dbReference>
<proteinExistence type="inferred from homology"/>
<evidence type="ECO:0000256" key="6">
    <source>
        <dbReference type="ARBA" id="ARBA00023242"/>
    </source>
</evidence>
<dbReference type="InParanoid" id="A0A165CZP5"/>
<gene>
    <name evidence="9" type="ORF">EXIGLDRAFT_683706</name>
</gene>
<keyword evidence="6" id="KW-0539">Nucleus</keyword>
<dbReference type="Proteomes" id="UP000077266">
    <property type="component" value="Unassembled WGS sequence"/>
</dbReference>
<evidence type="ECO:0000256" key="4">
    <source>
        <dbReference type="ARBA" id="ARBA00022763"/>
    </source>
</evidence>
<evidence type="ECO:0000313" key="10">
    <source>
        <dbReference type="Proteomes" id="UP000077266"/>
    </source>
</evidence>
<evidence type="ECO:0000256" key="2">
    <source>
        <dbReference type="ARBA" id="ARBA00006168"/>
    </source>
</evidence>
<dbReference type="FunCoup" id="A0A165CZP5">
    <property type="interactions" value="585"/>
</dbReference>
<feature type="region of interest" description="Disordered" evidence="8">
    <location>
        <begin position="377"/>
        <end position="407"/>
    </location>
</feature>
<dbReference type="GO" id="GO:0003689">
    <property type="term" value="F:DNA clamp loader activity"/>
    <property type="evidence" value="ECO:0007669"/>
    <property type="project" value="TreeGrafter"/>
</dbReference>
<organism evidence="9 10">
    <name type="scientific">Exidia glandulosa HHB12029</name>
    <dbReference type="NCBI Taxonomy" id="1314781"/>
    <lineage>
        <taxon>Eukaryota</taxon>
        <taxon>Fungi</taxon>
        <taxon>Dikarya</taxon>
        <taxon>Basidiomycota</taxon>
        <taxon>Agaricomycotina</taxon>
        <taxon>Agaricomycetes</taxon>
        <taxon>Auriculariales</taxon>
        <taxon>Exidiaceae</taxon>
        <taxon>Exidia</taxon>
    </lineage>
</organism>
<protein>
    <recommendedName>
        <fullName evidence="11">Rad17-domain-containing protein</fullName>
    </recommendedName>
</protein>
<comment type="similarity">
    <text evidence="2">Belongs to the rad17/RAD24 family.</text>
</comment>
<comment type="subcellular location">
    <subcellularLocation>
        <location evidence="1">Nucleus</location>
    </subcellularLocation>
</comment>
<dbReference type="GO" id="GO:0006281">
    <property type="term" value="P:DNA repair"/>
    <property type="evidence" value="ECO:0007669"/>
    <property type="project" value="InterPro"/>
</dbReference>
<keyword evidence="7" id="KW-0131">Cell cycle</keyword>
<keyword evidence="4" id="KW-0227">DNA damage</keyword>
<reference evidence="9 10" key="1">
    <citation type="journal article" date="2016" name="Mol. Biol. Evol.">
        <title>Comparative Genomics of Early-Diverging Mushroom-Forming Fungi Provides Insights into the Origins of Lignocellulose Decay Capabilities.</title>
        <authorList>
            <person name="Nagy L.G."/>
            <person name="Riley R."/>
            <person name="Tritt A."/>
            <person name="Adam C."/>
            <person name="Daum C."/>
            <person name="Floudas D."/>
            <person name="Sun H."/>
            <person name="Yadav J.S."/>
            <person name="Pangilinan J."/>
            <person name="Larsson K.H."/>
            <person name="Matsuura K."/>
            <person name="Barry K."/>
            <person name="Labutti K."/>
            <person name="Kuo R."/>
            <person name="Ohm R.A."/>
            <person name="Bhattacharya S.S."/>
            <person name="Shirouzu T."/>
            <person name="Yoshinaga Y."/>
            <person name="Martin F.M."/>
            <person name="Grigoriev I.V."/>
            <person name="Hibbett D.S."/>
        </authorList>
    </citation>
    <scope>NUCLEOTIDE SEQUENCE [LARGE SCALE GENOMIC DNA]</scope>
    <source>
        <strain evidence="9 10">HHB12029</strain>
    </source>
</reference>
<evidence type="ECO:0000313" key="9">
    <source>
        <dbReference type="EMBL" id="KZV83516.1"/>
    </source>
</evidence>
<dbReference type="Pfam" id="PF03215">
    <property type="entry name" value="Rad17"/>
    <property type="match status" value="1"/>
</dbReference>
<dbReference type="GO" id="GO:0033314">
    <property type="term" value="P:mitotic DNA replication checkpoint signaling"/>
    <property type="evidence" value="ECO:0007669"/>
    <property type="project" value="TreeGrafter"/>
</dbReference>
<dbReference type="OrthoDB" id="10265971at2759"/>
<evidence type="ECO:0008006" key="11">
    <source>
        <dbReference type="Google" id="ProtNLM"/>
    </source>
</evidence>
<dbReference type="EMBL" id="KV426267">
    <property type="protein sequence ID" value="KZV83516.1"/>
    <property type="molecule type" value="Genomic_DNA"/>
</dbReference>
<feature type="compositionally biased region" description="Pro residues" evidence="8">
    <location>
        <begin position="44"/>
        <end position="53"/>
    </location>
</feature>
<dbReference type="GO" id="GO:0003682">
    <property type="term" value="F:chromatin binding"/>
    <property type="evidence" value="ECO:0007669"/>
    <property type="project" value="TreeGrafter"/>
</dbReference>
<evidence type="ECO:0000256" key="7">
    <source>
        <dbReference type="ARBA" id="ARBA00023306"/>
    </source>
</evidence>
<dbReference type="GO" id="GO:0005524">
    <property type="term" value="F:ATP binding"/>
    <property type="evidence" value="ECO:0007669"/>
    <property type="project" value="UniProtKB-KW"/>
</dbReference>